<comment type="caution">
    <text evidence="1">The sequence shown here is derived from an EMBL/GenBank/DDBJ whole genome shotgun (WGS) entry which is preliminary data.</text>
</comment>
<name>A0ABT2HTJ4_9MICC</name>
<dbReference type="EMBL" id="JALXMO010000062">
    <property type="protein sequence ID" value="MCT1608028.1"/>
    <property type="molecule type" value="Genomic_DNA"/>
</dbReference>
<dbReference type="Proteomes" id="UP001205046">
    <property type="component" value="Unassembled WGS sequence"/>
</dbReference>
<dbReference type="RefSeq" id="WP_260073951.1">
    <property type="nucleotide sequence ID" value="NZ_JALXMO010000062.1"/>
</dbReference>
<evidence type="ECO:0000313" key="2">
    <source>
        <dbReference type="Proteomes" id="UP001205046"/>
    </source>
</evidence>
<organism evidence="1 2">
    <name type="scientific">Nesterenkonia massiliensis</name>
    <dbReference type="NCBI Taxonomy" id="1232429"/>
    <lineage>
        <taxon>Bacteria</taxon>
        <taxon>Bacillati</taxon>
        <taxon>Actinomycetota</taxon>
        <taxon>Actinomycetes</taxon>
        <taxon>Micrococcales</taxon>
        <taxon>Micrococcaceae</taxon>
        <taxon>Nesterenkonia</taxon>
    </lineage>
</organism>
<accession>A0ABT2HTJ4</accession>
<proteinExistence type="predicted"/>
<evidence type="ECO:0000313" key="1">
    <source>
        <dbReference type="EMBL" id="MCT1608028.1"/>
    </source>
</evidence>
<sequence>MAEKNKAERDLLMVAATGVYGEAAVQQARAGLSVLTVAETAQAVFRKGHQWSTPTHYGLFVAAAHIITLEVGRGPADPTPAEMLAFEGLRQDWEEQVCNRLDPVLTRLAQLIDALEDPSRVSPSALAADAIAGAKEAEQ</sequence>
<protein>
    <submittedName>
        <fullName evidence="1">Uncharacterized protein</fullName>
    </submittedName>
</protein>
<gene>
    <name evidence="1" type="ORF">M3B43_12040</name>
</gene>
<reference evidence="1 2" key="1">
    <citation type="submission" date="2022-04" db="EMBL/GenBank/DDBJ databases">
        <title>Human microbiome associated bacterial genomes.</title>
        <authorList>
            <person name="Sandstrom S."/>
            <person name="Salamzade R."/>
            <person name="Kalan L.R."/>
        </authorList>
    </citation>
    <scope>NUCLEOTIDE SEQUENCE [LARGE SCALE GENOMIC DNA]</scope>
    <source>
        <strain evidence="2">p3-SID767</strain>
    </source>
</reference>
<keyword evidence="2" id="KW-1185">Reference proteome</keyword>